<feature type="domain" description="Ap4A phosphorylase 1/2 N-terminal" evidence="2">
    <location>
        <begin position="4"/>
        <end position="166"/>
    </location>
</feature>
<feature type="domain" description="ATP adenylyltransferase C-terminal" evidence="1">
    <location>
        <begin position="177"/>
        <end position="266"/>
    </location>
</feature>
<dbReference type="PIRSF" id="PIRSF000846">
    <property type="entry name" value="ATP_adenylyltr"/>
    <property type="match status" value="1"/>
</dbReference>
<dbReference type="InterPro" id="IPR043171">
    <property type="entry name" value="Ap4A_phos1/2-like"/>
</dbReference>
<dbReference type="EMBL" id="JBHRYN010000007">
    <property type="protein sequence ID" value="MFC3700957.1"/>
    <property type="molecule type" value="Genomic_DNA"/>
</dbReference>
<dbReference type="RefSeq" id="WP_290280349.1">
    <property type="nucleotide sequence ID" value="NZ_JAUFQI010000001.1"/>
</dbReference>
<dbReference type="InterPro" id="IPR009163">
    <property type="entry name" value="Ap4A_phos1/2"/>
</dbReference>
<dbReference type="Pfam" id="PF09830">
    <property type="entry name" value="ATP_transf"/>
    <property type="match status" value="1"/>
</dbReference>
<accession>A0ABV7WPT8</accession>
<sequence>MNDLQEKGLWQKVRDTAKKATLSGHLIHYKSILYCIESDGNQVVVRIAPELSTAKYPKSSTKPNNPFLPPEPELTVTSLCNSHNLVLNKYSVIPNHCLLTTQEFVSQTDQLHLSDFKAIEAVLREVDGLVFYNGGREAGASQSHRHFQLVQKDLGGGNLPIERIIERVHHSSSSKLFPFEHRFYRLPNFENGTLLDAWQKIEFSWQPYNLLITRDWMLVIPRRAEKSEGMSVNALGFAGALLAKNEKELQRIQKVGYLKLLGHVCFNRQF</sequence>
<dbReference type="InterPro" id="IPR045759">
    <property type="entry name" value="Ap4A_phos1/2_N"/>
</dbReference>
<dbReference type="PANTHER" id="PTHR38420:SF1">
    <property type="entry name" value="PUTATIVE (AFU_ORTHOLOGUE AFUA_5G14690)-RELATED"/>
    <property type="match status" value="1"/>
</dbReference>
<evidence type="ECO:0000313" key="4">
    <source>
        <dbReference type="Proteomes" id="UP001595710"/>
    </source>
</evidence>
<comment type="caution">
    <text evidence="3">The sequence shown here is derived from an EMBL/GenBank/DDBJ whole genome shotgun (WGS) entry which is preliminary data.</text>
</comment>
<dbReference type="InterPro" id="IPR036265">
    <property type="entry name" value="HIT-like_sf"/>
</dbReference>
<protein>
    <submittedName>
        <fullName evidence="3">DUF4922 domain-containing protein</fullName>
    </submittedName>
</protein>
<dbReference type="InterPro" id="IPR019200">
    <property type="entry name" value="ATP_adenylylTrfase_C"/>
</dbReference>
<gene>
    <name evidence="3" type="ORF">ACFOND_04820</name>
</gene>
<proteinExistence type="predicted"/>
<dbReference type="PANTHER" id="PTHR38420">
    <property type="entry name" value="AP-4-A PHOSPHORYLASE II"/>
    <property type="match status" value="1"/>
</dbReference>
<dbReference type="Proteomes" id="UP001595710">
    <property type="component" value="Unassembled WGS sequence"/>
</dbReference>
<keyword evidence="4" id="KW-1185">Reference proteome</keyword>
<evidence type="ECO:0000259" key="1">
    <source>
        <dbReference type="Pfam" id="PF09830"/>
    </source>
</evidence>
<evidence type="ECO:0000313" key="3">
    <source>
        <dbReference type="EMBL" id="MFC3700957.1"/>
    </source>
</evidence>
<organism evidence="3 4">
    <name type="scientific">Reinekea marina</name>
    <dbReference type="NCBI Taxonomy" id="1310421"/>
    <lineage>
        <taxon>Bacteria</taxon>
        <taxon>Pseudomonadati</taxon>
        <taxon>Pseudomonadota</taxon>
        <taxon>Gammaproteobacteria</taxon>
        <taxon>Oceanospirillales</taxon>
        <taxon>Saccharospirillaceae</taxon>
        <taxon>Reinekea</taxon>
    </lineage>
</organism>
<reference evidence="4" key="1">
    <citation type="journal article" date="2019" name="Int. J. Syst. Evol. Microbiol.">
        <title>The Global Catalogue of Microorganisms (GCM) 10K type strain sequencing project: providing services to taxonomists for standard genome sequencing and annotation.</title>
        <authorList>
            <consortium name="The Broad Institute Genomics Platform"/>
            <consortium name="The Broad Institute Genome Sequencing Center for Infectious Disease"/>
            <person name="Wu L."/>
            <person name="Ma J."/>
        </authorList>
    </citation>
    <scope>NUCLEOTIDE SEQUENCE [LARGE SCALE GENOMIC DNA]</scope>
    <source>
        <strain evidence="4">CECT 8288</strain>
    </source>
</reference>
<dbReference type="Pfam" id="PF19327">
    <property type="entry name" value="Ap4A_phos_N"/>
    <property type="match status" value="1"/>
</dbReference>
<evidence type="ECO:0000259" key="2">
    <source>
        <dbReference type="Pfam" id="PF19327"/>
    </source>
</evidence>
<dbReference type="Gene3D" id="3.30.428.70">
    <property type="match status" value="1"/>
</dbReference>
<name>A0ABV7WPT8_9GAMM</name>
<dbReference type="SUPFAM" id="SSF54197">
    <property type="entry name" value="HIT-like"/>
    <property type="match status" value="1"/>
</dbReference>